<reference evidence="7 8" key="1">
    <citation type="submission" date="2020-02" db="EMBL/GenBank/DDBJ databases">
        <authorList>
            <person name="Ferguson B K."/>
        </authorList>
    </citation>
    <scope>NUCLEOTIDE SEQUENCE [LARGE SCALE GENOMIC DNA]</scope>
</reference>
<dbReference type="PRINTS" id="PR00481">
    <property type="entry name" value="LAMNOPPTDASE"/>
</dbReference>
<dbReference type="Pfam" id="PF00883">
    <property type="entry name" value="Peptidase_M17"/>
    <property type="match status" value="1"/>
</dbReference>
<protein>
    <recommendedName>
        <fullName evidence="6">Cytosol aminopeptidase domain-containing protein</fullName>
    </recommendedName>
</protein>
<dbReference type="InterPro" id="IPR000819">
    <property type="entry name" value="Peptidase_M17_C"/>
</dbReference>
<keyword evidence="3" id="KW-0645">Protease</keyword>
<dbReference type="Gene3D" id="3.40.630.10">
    <property type="entry name" value="Zn peptidases"/>
    <property type="match status" value="1"/>
</dbReference>
<keyword evidence="5" id="KW-0472">Membrane</keyword>
<organism evidence="7 8">
    <name type="scientific">Nesidiocoris tenuis</name>
    <dbReference type="NCBI Taxonomy" id="355587"/>
    <lineage>
        <taxon>Eukaryota</taxon>
        <taxon>Metazoa</taxon>
        <taxon>Ecdysozoa</taxon>
        <taxon>Arthropoda</taxon>
        <taxon>Hexapoda</taxon>
        <taxon>Insecta</taxon>
        <taxon>Pterygota</taxon>
        <taxon>Neoptera</taxon>
        <taxon>Paraneoptera</taxon>
        <taxon>Hemiptera</taxon>
        <taxon>Heteroptera</taxon>
        <taxon>Panheteroptera</taxon>
        <taxon>Cimicomorpha</taxon>
        <taxon>Miridae</taxon>
        <taxon>Dicyphina</taxon>
        <taxon>Nesidiocoris</taxon>
    </lineage>
</organism>
<feature type="non-terminal residue" evidence="7">
    <location>
        <position position="1"/>
    </location>
</feature>
<dbReference type="GO" id="GO:0005737">
    <property type="term" value="C:cytoplasm"/>
    <property type="evidence" value="ECO:0007669"/>
    <property type="project" value="InterPro"/>
</dbReference>
<keyword evidence="4" id="KW-0378">Hydrolase</keyword>
<dbReference type="EMBL" id="CADCXU010020135">
    <property type="protein sequence ID" value="CAB0008096.1"/>
    <property type="molecule type" value="Genomic_DNA"/>
</dbReference>
<dbReference type="Proteomes" id="UP000479000">
    <property type="component" value="Unassembled WGS sequence"/>
</dbReference>
<evidence type="ECO:0000256" key="4">
    <source>
        <dbReference type="ARBA" id="ARBA00022801"/>
    </source>
</evidence>
<dbReference type="InterPro" id="IPR011356">
    <property type="entry name" value="Leucine_aapep/pepB"/>
</dbReference>
<dbReference type="SUPFAM" id="SSF53187">
    <property type="entry name" value="Zn-dependent exopeptidases"/>
    <property type="match status" value="1"/>
</dbReference>
<sequence>WSSEGTRDNIVNRTSVWVHCSVRRVRFITQQLDLAYYHAAIKSDFRGIILRVSYAFVPLCESMIGGMSVKPGDAVQGLNGKTVVVEDTHLEGRIIMMDPVAYSNAVHPCLVTTVATLTSGIKWGIGTGASGVFTNSHPVWREISRAGMESGDRVWRLPLWKHYTKKVTCKRTLWNMFFMCFQPYLLSNAIFFHSIHKHRRS</sequence>
<evidence type="ECO:0000313" key="7">
    <source>
        <dbReference type="EMBL" id="CAB0008096.1"/>
    </source>
</evidence>
<evidence type="ECO:0000256" key="2">
    <source>
        <dbReference type="ARBA" id="ARBA00022438"/>
    </source>
</evidence>
<accession>A0A6H5GY51</accession>
<dbReference type="OrthoDB" id="412814at2759"/>
<dbReference type="GO" id="GO:0070006">
    <property type="term" value="F:metalloaminopeptidase activity"/>
    <property type="evidence" value="ECO:0007669"/>
    <property type="project" value="InterPro"/>
</dbReference>
<feature type="transmembrane region" description="Helical" evidence="5">
    <location>
        <begin position="173"/>
        <end position="192"/>
    </location>
</feature>
<keyword evidence="5" id="KW-0812">Transmembrane</keyword>
<comment type="similarity">
    <text evidence="1">Belongs to the peptidase M17 family.</text>
</comment>
<gene>
    <name evidence="7" type="ORF">NTEN_LOCUS13342</name>
</gene>
<name>A0A6H5GY51_9HEMI</name>
<dbReference type="GO" id="GO:0030145">
    <property type="term" value="F:manganese ion binding"/>
    <property type="evidence" value="ECO:0007669"/>
    <property type="project" value="InterPro"/>
</dbReference>
<dbReference type="PANTHER" id="PTHR11963">
    <property type="entry name" value="LEUCINE AMINOPEPTIDASE-RELATED"/>
    <property type="match status" value="1"/>
</dbReference>
<proteinExistence type="inferred from homology"/>
<keyword evidence="2" id="KW-0031">Aminopeptidase</keyword>
<dbReference type="AlphaFoldDB" id="A0A6H5GY51"/>
<evidence type="ECO:0000259" key="6">
    <source>
        <dbReference type="Pfam" id="PF00883"/>
    </source>
</evidence>
<feature type="domain" description="Cytosol aminopeptidase" evidence="6">
    <location>
        <begin position="55"/>
        <end position="168"/>
    </location>
</feature>
<evidence type="ECO:0000256" key="3">
    <source>
        <dbReference type="ARBA" id="ARBA00022670"/>
    </source>
</evidence>
<dbReference type="GO" id="GO:0006508">
    <property type="term" value="P:proteolysis"/>
    <property type="evidence" value="ECO:0007669"/>
    <property type="project" value="UniProtKB-KW"/>
</dbReference>
<keyword evidence="8" id="KW-1185">Reference proteome</keyword>
<evidence type="ECO:0000313" key="8">
    <source>
        <dbReference type="Proteomes" id="UP000479000"/>
    </source>
</evidence>
<keyword evidence="5" id="KW-1133">Transmembrane helix</keyword>
<dbReference type="PANTHER" id="PTHR11963:SF23">
    <property type="entry name" value="CYTOSOL AMINOPEPTIDASE"/>
    <property type="match status" value="1"/>
</dbReference>
<evidence type="ECO:0000256" key="1">
    <source>
        <dbReference type="ARBA" id="ARBA00009528"/>
    </source>
</evidence>
<evidence type="ECO:0000256" key="5">
    <source>
        <dbReference type="SAM" id="Phobius"/>
    </source>
</evidence>